<dbReference type="Proteomes" id="UP000680038">
    <property type="component" value="Unassembled WGS sequence"/>
</dbReference>
<dbReference type="AlphaFoldDB" id="A0A916JCQ5"/>
<dbReference type="EMBL" id="CAJRAF010000002">
    <property type="protein sequence ID" value="CAG5001719.1"/>
    <property type="molecule type" value="Genomic_DNA"/>
</dbReference>
<dbReference type="RefSeq" id="WP_215239311.1">
    <property type="nucleotide sequence ID" value="NZ_CAJRAF010000002.1"/>
</dbReference>
<proteinExistence type="predicted"/>
<name>A0A916JCQ5_9BACT</name>
<sequence>MKITYKSIRDLNQDKFYAKSVSSSHVSYSAYYKEANFSGIWVSINKILGTVFISSVPDYETEAEIITEDEFIEFYEQAKKSIEKNLPVYAY</sequence>
<reference evidence="1" key="1">
    <citation type="submission" date="2021-04" db="EMBL/GenBank/DDBJ databases">
        <authorList>
            <person name="Rodrigo-Torres L."/>
            <person name="Arahal R. D."/>
            <person name="Lucena T."/>
        </authorList>
    </citation>
    <scope>NUCLEOTIDE SEQUENCE</scope>
    <source>
        <strain evidence="1">CECT 9275</strain>
    </source>
</reference>
<protein>
    <submittedName>
        <fullName evidence="1">Uncharacterized protein</fullName>
    </submittedName>
</protein>
<comment type="caution">
    <text evidence="1">The sequence shown here is derived from an EMBL/GenBank/DDBJ whole genome shotgun (WGS) entry which is preliminary data.</text>
</comment>
<gene>
    <name evidence="1" type="ORF">DYBT9275_02728</name>
</gene>
<evidence type="ECO:0000313" key="2">
    <source>
        <dbReference type="Proteomes" id="UP000680038"/>
    </source>
</evidence>
<organism evidence="1 2">
    <name type="scientific">Dyadobacter helix</name>
    <dbReference type="NCBI Taxonomy" id="2822344"/>
    <lineage>
        <taxon>Bacteria</taxon>
        <taxon>Pseudomonadati</taxon>
        <taxon>Bacteroidota</taxon>
        <taxon>Cytophagia</taxon>
        <taxon>Cytophagales</taxon>
        <taxon>Spirosomataceae</taxon>
        <taxon>Dyadobacter</taxon>
    </lineage>
</organism>
<keyword evidence="2" id="KW-1185">Reference proteome</keyword>
<evidence type="ECO:0000313" key="1">
    <source>
        <dbReference type="EMBL" id="CAG5001719.1"/>
    </source>
</evidence>
<accession>A0A916JCQ5</accession>